<dbReference type="KEGG" id="sna:Snas_3626"/>
<evidence type="ECO:0000256" key="1">
    <source>
        <dbReference type="SAM" id="MobiDB-lite"/>
    </source>
</evidence>
<dbReference type="STRING" id="446470.Snas_3626"/>
<dbReference type="EMBL" id="CP001778">
    <property type="protein sequence ID" value="ADD43286.1"/>
    <property type="molecule type" value="Genomic_DNA"/>
</dbReference>
<dbReference type="Proteomes" id="UP000000844">
    <property type="component" value="Chromosome"/>
</dbReference>
<feature type="region of interest" description="Disordered" evidence="1">
    <location>
        <begin position="78"/>
        <end position="98"/>
    </location>
</feature>
<reference evidence="2 3" key="1">
    <citation type="journal article" date="2009" name="Stand. Genomic Sci.">
        <title>Complete genome sequence of Stackebrandtia nassauensis type strain (LLR-40K-21).</title>
        <authorList>
            <person name="Munk C."/>
            <person name="Lapidus A."/>
            <person name="Copeland A."/>
            <person name="Jando M."/>
            <person name="Mayilraj S."/>
            <person name="Glavina Del Rio T."/>
            <person name="Nolan M."/>
            <person name="Chen F."/>
            <person name="Lucas S."/>
            <person name="Tice H."/>
            <person name="Cheng J.F."/>
            <person name="Han C."/>
            <person name="Detter J.C."/>
            <person name="Bruce D."/>
            <person name="Goodwin L."/>
            <person name="Chain P."/>
            <person name="Pitluck S."/>
            <person name="Goker M."/>
            <person name="Ovchinikova G."/>
            <person name="Pati A."/>
            <person name="Ivanova N."/>
            <person name="Mavromatis K."/>
            <person name="Chen A."/>
            <person name="Palaniappan K."/>
            <person name="Land M."/>
            <person name="Hauser L."/>
            <person name="Chang Y.J."/>
            <person name="Jeffries C.D."/>
            <person name="Bristow J."/>
            <person name="Eisen J.A."/>
            <person name="Markowitz V."/>
            <person name="Hugenholtz P."/>
            <person name="Kyrpides N.C."/>
            <person name="Klenk H.P."/>
        </authorList>
    </citation>
    <scope>NUCLEOTIDE SEQUENCE [LARGE SCALE GENOMIC DNA]</scope>
    <source>
        <strain evidence="3">DSM 44728 / CIP 108903 / NRRL B-16338 / NBRC 102104 / LLR-40K-21</strain>
    </source>
</reference>
<name>D3PWR4_STANL</name>
<dbReference type="HOGENOM" id="CLU_2332274_0_0_11"/>
<proteinExistence type="predicted"/>
<dbReference type="AlphaFoldDB" id="D3PWR4"/>
<dbReference type="RefSeq" id="WP_013018857.1">
    <property type="nucleotide sequence ID" value="NC_013947.1"/>
</dbReference>
<accession>D3PWR4</accession>
<dbReference type="OrthoDB" id="9974673at2"/>
<protein>
    <submittedName>
        <fullName evidence="2">Uncharacterized protein</fullName>
    </submittedName>
</protein>
<keyword evidence="3" id="KW-1185">Reference proteome</keyword>
<gene>
    <name evidence="2" type="ordered locus">Snas_3626</name>
</gene>
<evidence type="ECO:0000313" key="3">
    <source>
        <dbReference type="Proteomes" id="UP000000844"/>
    </source>
</evidence>
<organism evidence="2 3">
    <name type="scientific">Stackebrandtia nassauensis (strain DSM 44728 / CIP 108903 / NRRL B-16338 / NBRC 102104 / LLR-40K-21)</name>
    <dbReference type="NCBI Taxonomy" id="446470"/>
    <lineage>
        <taxon>Bacteria</taxon>
        <taxon>Bacillati</taxon>
        <taxon>Actinomycetota</taxon>
        <taxon>Actinomycetes</taxon>
        <taxon>Glycomycetales</taxon>
        <taxon>Glycomycetaceae</taxon>
        <taxon>Stackebrandtia</taxon>
    </lineage>
</organism>
<evidence type="ECO:0000313" key="2">
    <source>
        <dbReference type="EMBL" id="ADD43286.1"/>
    </source>
</evidence>
<sequence>MTTHHDIDAHYDTDDPVLLADLMARVDDLDSHQLADYAIGRGLTPPGYVPGHYYSIDLAWPPGADDGDGVLLWSTSRLGDDGVPADEDDAAVWDSAQP</sequence>